<dbReference type="PANTHER" id="PTHR43830:SF3">
    <property type="entry name" value="PROTEIN PSP1"/>
    <property type="match status" value="1"/>
</dbReference>
<name>B6K7H4_SCHJY</name>
<dbReference type="EMBL" id="KE651168">
    <property type="protein sequence ID" value="EEB09478.2"/>
    <property type="molecule type" value="Genomic_DNA"/>
</dbReference>
<dbReference type="JaponicusDB" id="SJAG_04686"/>
<dbReference type="GO" id="GO:0005737">
    <property type="term" value="C:cytoplasm"/>
    <property type="evidence" value="ECO:0000318"/>
    <property type="project" value="GO_Central"/>
</dbReference>
<evidence type="ECO:0000259" key="2">
    <source>
        <dbReference type="PROSITE" id="PS51411"/>
    </source>
</evidence>
<protein>
    <submittedName>
        <fullName evidence="3">PSP1 family protein</fullName>
    </submittedName>
</protein>
<dbReference type="GO" id="GO:0003729">
    <property type="term" value="F:mRNA binding"/>
    <property type="evidence" value="ECO:0000318"/>
    <property type="project" value="GO_Central"/>
</dbReference>
<dbReference type="HOGENOM" id="CLU_381804_0_0_1"/>
<dbReference type="PANTHER" id="PTHR43830">
    <property type="entry name" value="PROTEIN PSP1"/>
    <property type="match status" value="1"/>
</dbReference>
<proteinExistence type="predicted"/>
<accession>B6K7H4</accession>
<evidence type="ECO:0000313" key="3">
    <source>
        <dbReference type="EMBL" id="EEB09478.2"/>
    </source>
</evidence>
<organism evidence="3 4">
    <name type="scientific">Schizosaccharomyces japonicus (strain yFS275 / FY16936)</name>
    <name type="common">Fission yeast</name>
    <dbReference type="NCBI Taxonomy" id="402676"/>
    <lineage>
        <taxon>Eukaryota</taxon>
        <taxon>Fungi</taxon>
        <taxon>Dikarya</taxon>
        <taxon>Ascomycota</taxon>
        <taxon>Taphrinomycotina</taxon>
        <taxon>Schizosaccharomycetes</taxon>
        <taxon>Schizosaccharomycetales</taxon>
        <taxon>Schizosaccharomycetaceae</taxon>
        <taxon>Schizosaccharomyces</taxon>
    </lineage>
</organism>
<gene>
    <name evidence="3" type="ORF">SJAG_04686</name>
</gene>
<dbReference type="NCBIfam" id="NF041131">
    <property type="entry name" value="RicT_YaaT_fam"/>
    <property type="match status" value="1"/>
</dbReference>
<dbReference type="OrthoDB" id="243127at2759"/>
<dbReference type="eggNOG" id="KOG4679">
    <property type="taxonomic scope" value="Eukaryota"/>
</dbReference>
<dbReference type="Proteomes" id="UP000001744">
    <property type="component" value="Unassembled WGS sequence"/>
</dbReference>
<dbReference type="InterPro" id="IPR007557">
    <property type="entry name" value="PSP1_C"/>
</dbReference>
<dbReference type="AlphaFoldDB" id="B6K7H4"/>
<feature type="domain" description="PSP1 C-terminal" evidence="2">
    <location>
        <begin position="577"/>
        <end position="662"/>
    </location>
</feature>
<dbReference type="RefSeq" id="XP_002175771.2">
    <property type="nucleotide sequence ID" value="XM_002175735.2"/>
</dbReference>
<feature type="region of interest" description="Disordered" evidence="1">
    <location>
        <begin position="419"/>
        <end position="440"/>
    </location>
</feature>
<feature type="region of interest" description="Disordered" evidence="1">
    <location>
        <begin position="203"/>
        <end position="245"/>
    </location>
</feature>
<keyword evidence="4" id="KW-1185">Reference proteome</keyword>
<dbReference type="PROSITE" id="PS51411">
    <property type="entry name" value="PSP1_C"/>
    <property type="match status" value="1"/>
</dbReference>
<evidence type="ECO:0000313" key="4">
    <source>
        <dbReference type="Proteomes" id="UP000001744"/>
    </source>
</evidence>
<dbReference type="Pfam" id="PF04468">
    <property type="entry name" value="PSP1"/>
    <property type="match status" value="1"/>
</dbReference>
<feature type="region of interest" description="Disordered" evidence="1">
    <location>
        <begin position="140"/>
        <end position="170"/>
    </location>
</feature>
<feature type="compositionally biased region" description="Low complexity" evidence="1">
    <location>
        <begin position="316"/>
        <end position="325"/>
    </location>
</feature>
<dbReference type="GeneID" id="7051476"/>
<evidence type="ECO:0000256" key="1">
    <source>
        <dbReference type="SAM" id="MobiDB-lite"/>
    </source>
</evidence>
<feature type="compositionally biased region" description="Basic residues" evidence="1">
    <location>
        <begin position="153"/>
        <end position="162"/>
    </location>
</feature>
<dbReference type="VEuPathDB" id="FungiDB:SJAG_04686"/>
<dbReference type="InterPro" id="IPR047767">
    <property type="entry name" value="PSP1-like"/>
</dbReference>
<feature type="compositionally biased region" description="Low complexity" evidence="1">
    <location>
        <begin position="428"/>
        <end position="440"/>
    </location>
</feature>
<reference evidence="3 4" key="1">
    <citation type="journal article" date="2011" name="Science">
        <title>Comparative functional genomics of the fission yeasts.</title>
        <authorList>
            <person name="Rhind N."/>
            <person name="Chen Z."/>
            <person name="Yassour M."/>
            <person name="Thompson D.A."/>
            <person name="Haas B.J."/>
            <person name="Habib N."/>
            <person name="Wapinski I."/>
            <person name="Roy S."/>
            <person name="Lin M.F."/>
            <person name="Heiman D.I."/>
            <person name="Young S.K."/>
            <person name="Furuya K."/>
            <person name="Guo Y."/>
            <person name="Pidoux A."/>
            <person name="Chen H.M."/>
            <person name="Robbertse B."/>
            <person name="Goldberg J.M."/>
            <person name="Aoki K."/>
            <person name="Bayne E.H."/>
            <person name="Berlin A.M."/>
            <person name="Desjardins C.A."/>
            <person name="Dobbs E."/>
            <person name="Dukaj L."/>
            <person name="Fan L."/>
            <person name="FitzGerald M.G."/>
            <person name="French C."/>
            <person name="Gujja S."/>
            <person name="Hansen K."/>
            <person name="Keifenheim D."/>
            <person name="Levin J.Z."/>
            <person name="Mosher R.A."/>
            <person name="Mueller C.A."/>
            <person name="Pfiffner J."/>
            <person name="Priest M."/>
            <person name="Russ C."/>
            <person name="Smialowska A."/>
            <person name="Swoboda P."/>
            <person name="Sykes S.M."/>
            <person name="Vaughn M."/>
            <person name="Vengrova S."/>
            <person name="Yoder R."/>
            <person name="Zeng Q."/>
            <person name="Allshire R."/>
            <person name="Baulcombe D."/>
            <person name="Birren B.W."/>
            <person name="Brown W."/>
            <person name="Ekwall K."/>
            <person name="Kellis M."/>
            <person name="Leatherwood J."/>
            <person name="Levin H."/>
            <person name="Margalit H."/>
            <person name="Martienssen R."/>
            <person name="Nieduszynski C.A."/>
            <person name="Spatafora J.W."/>
            <person name="Friedman N."/>
            <person name="Dalgaard J.Z."/>
            <person name="Baumann P."/>
            <person name="Niki H."/>
            <person name="Regev A."/>
            <person name="Nusbaum C."/>
        </authorList>
    </citation>
    <scope>NUCLEOTIDE SEQUENCE [LARGE SCALE GENOMIC DNA]</scope>
    <source>
        <strain evidence="4">yFS275 / FY16936</strain>
    </source>
</reference>
<sequence>MEQRFFRDVMDTTVYGEAIPFGKLPGSRLEGAWHPFQAPGSVSLLQQTDMDVSAMKNNKPNRAMAVPQASPRHVYQTIPPTVTVSSSASSSSSSFGVSPTKTKAVHHEDAVGVRIVDSSKDDEAEMALHHAALQDLLESAPASDNEDGDGARTRSHQAHGKRPSLTSHLSPVIDVLSTQMDEMYPGMSGHHPLSAEFAARRPSLDTDHHGRPRLSLSASNEGNNANDTLPSFPFKPSLPRPFQLNLSPRAPTISLNGNRVGGGFGPQLSFLSQSSIWSNAPVFSPPTQQHATLSSDAPERTSPAMNTRVELELPAPSIPATSSSPWLSPPKTFQSPGSLLNRHAQLSSPLSLESRFASLSLKRRSKSANMESGPSHSVASELRQFLPHGIDALDEVAVEDEREDDNPVDWQPTHRRAFTNNDVFSGHNGLNRNSNLNDNSRFLKPRASPTVPRVMPLSPLLQSQHAVLSGMPYGVPPAVSSSTNAHVDVSYDANDLFIVQFKGERRDLFYVAETDALQVNMDDLVIVEADRGHDLGRVVAKMFRAQQRLCIRESWRSSYPAGLGLGNLMSSANLHPKRIFRIAQPSEIDLLVSKAHDEAEALLVCQTKVRQRNLPIYVIDGEYQWDRKKLTFYYQSKQRIDFRELVRDLFKVYKTRIWMCAINSAAWSTSNQTASVANSTANTSRRRFSQDDAAADGLGRMSYSPSAASAAFPSVKLGANSQASR</sequence>
<feature type="region of interest" description="Disordered" evidence="1">
    <location>
        <begin position="316"/>
        <end position="338"/>
    </location>
</feature>
<feature type="compositionally biased region" description="Polar residues" evidence="1">
    <location>
        <begin position="216"/>
        <end position="229"/>
    </location>
</feature>